<keyword evidence="8" id="KW-1185">Reference proteome</keyword>
<dbReference type="Pfam" id="PF00072">
    <property type="entry name" value="Response_reg"/>
    <property type="match status" value="1"/>
</dbReference>
<evidence type="ECO:0000256" key="6">
    <source>
        <dbReference type="ARBA" id="ARBA00023163"/>
    </source>
</evidence>
<sequence>MSNLSKIQVLVVDDEWNMRNLLRIYLTKEGFVIQEATNGYDALSMIKKHSFDIILLDVMMPGMDGWQVCKAIREVEKIPILMLTARSETKDKVHGLGIGADDYVTKPFEPEELLARVYSLLRRSTINQGNTSQRSVLEFPNLRIFPDAREVLIHDVSIDFTQKEFDLLLTLAESGQRAFTREALIERSWGYDYTGDTRVVDTHVKNIREKLYRYGLGYNPIQTVWGIGYKFHVIGETK</sequence>
<dbReference type="Gene3D" id="3.40.50.2300">
    <property type="match status" value="1"/>
</dbReference>
<dbReference type="CDD" id="cd17574">
    <property type="entry name" value="REC_OmpR"/>
    <property type="match status" value="1"/>
</dbReference>
<keyword evidence="6" id="KW-0804">Transcription</keyword>
<dbReference type="PANTHER" id="PTHR48111:SF1">
    <property type="entry name" value="TWO-COMPONENT RESPONSE REGULATOR ORR33"/>
    <property type="match status" value="1"/>
</dbReference>
<organism evidence="7 8">
    <name type="scientific">Brevibacillus laterosporus</name>
    <name type="common">Bacillus laterosporus</name>
    <dbReference type="NCBI Taxonomy" id="1465"/>
    <lineage>
        <taxon>Bacteria</taxon>
        <taxon>Bacillati</taxon>
        <taxon>Bacillota</taxon>
        <taxon>Bacilli</taxon>
        <taxon>Bacillales</taxon>
        <taxon>Paenibacillaceae</taxon>
        <taxon>Brevibacillus</taxon>
    </lineage>
</organism>
<dbReference type="AlphaFoldDB" id="A0A502HS56"/>
<keyword evidence="5 7" id="KW-0238">DNA-binding</keyword>
<keyword evidence="3" id="KW-0902">Two-component regulatory system</keyword>
<comment type="subcellular location">
    <subcellularLocation>
        <location evidence="1">Cytoplasm</location>
    </subcellularLocation>
</comment>
<dbReference type="CDD" id="cd00383">
    <property type="entry name" value="trans_reg_C"/>
    <property type="match status" value="1"/>
</dbReference>
<dbReference type="PROSITE" id="PS51755">
    <property type="entry name" value="OMPR_PHOB"/>
    <property type="match status" value="1"/>
</dbReference>
<dbReference type="SUPFAM" id="SSF46894">
    <property type="entry name" value="C-terminal effector domain of the bipartite response regulators"/>
    <property type="match status" value="1"/>
</dbReference>
<dbReference type="InterPro" id="IPR036388">
    <property type="entry name" value="WH-like_DNA-bd_sf"/>
</dbReference>
<dbReference type="SMART" id="SM00862">
    <property type="entry name" value="Trans_reg_C"/>
    <property type="match status" value="1"/>
</dbReference>
<dbReference type="InterPro" id="IPR001789">
    <property type="entry name" value="Sig_transdc_resp-reg_receiver"/>
</dbReference>
<dbReference type="PANTHER" id="PTHR48111">
    <property type="entry name" value="REGULATOR OF RPOS"/>
    <property type="match status" value="1"/>
</dbReference>
<dbReference type="InterPro" id="IPR011006">
    <property type="entry name" value="CheY-like_superfamily"/>
</dbReference>
<evidence type="ECO:0000256" key="5">
    <source>
        <dbReference type="ARBA" id="ARBA00023125"/>
    </source>
</evidence>
<dbReference type="GO" id="GO:0032993">
    <property type="term" value="C:protein-DNA complex"/>
    <property type="evidence" value="ECO:0007669"/>
    <property type="project" value="TreeGrafter"/>
</dbReference>
<evidence type="ECO:0000256" key="1">
    <source>
        <dbReference type="ARBA" id="ARBA00004496"/>
    </source>
</evidence>
<dbReference type="GO" id="GO:0006355">
    <property type="term" value="P:regulation of DNA-templated transcription"/>
    <property type="evidence" value="ECO:0007669"/>
    <property type="project" value="InterPro"/>
</dbReference>
<name>A0A502HS56_BRELA</name>
<evidence type="ECO:0000313" key="8">
    <source>
        <dbReference type="Proteomes" id="UP000319432"/>
    </source>
</evidence>
<dbReference type="OrthoDB" id="9790442at2"/>
<evidence type="ECO:0000256" key="2">
    <source>
        <dbReference type="ARBA" id="ARBA00022553"/>
    </source>
</evidence>
<dbReference type="SMART" id="SM00448">
    <property type="entry name" value="REC"/>
    <property type="match status" value="1"/>
</dbReference>
<dbReference type="EMBL" id="CP033464">
    <property type="protein sequence ID" value="QDX94086.1"/>
    <property type="molecule type" value="Genomic_DNA"/>
</dbReference>
<dbReference type="GO" id="GO:0000976">
    <property type="term" value="F:transcription cis-regulatory region binding"/>
    <property type="evidence" value="ECO:0007669"/>
    <property type="project" value="TreeGrafter"/>
</dbReference>
<dbReference type="GO" id="GO:0005829">
    <property type="term" value="C:cytosol"/>
    <property type="evidence" value="ECO:0007669"/>
    <property type="project" value="TreeGrafter"/>
</dbReference>
<proteinExistence type="predicted"/>
<evidence type="ECO:0000313" key="7">
    <source>
        <dbReference type="EMBL" id="QDX94086.1"/>
    </source>
</evidence>
<keyword evidence="2" id="KW-0597">Phosphoprotein</keyword>
<dbReference type="InterPro" id="IPR016032">
    <property type="entry name" value="Sig_transdc_resp-reg_C-effctor"/>
</dbReference>
<dbReference type="GO" id="GO:0000156">
    <property type="term" value="F:phosphorelay response regulator activity"/>
    <property type="evidence" value="ECO:0007669"/>
    <property type="project" value="TreeGrafter"/>
</dbReference>
<dbReference type="Pfam" id="PF00486">
    <property type="entry name" value="Trans_reg_C"/>
    <property type="match status" value="1"/>
</dbReference>
<dbReference type="FunFam" id="1.10.10.10:FF:000018">
    <property type="entry name" value="DNA-binding response regulator ResD"/>
    <property type="match status" value="1"/>
</dbReference>
<dbReference type="FunFam" id="3.40.50.2300:FF:000001">
    <property type="entry name" value="DNA-binding response regulator PhoB"/>
    <property type="match status" value="1"/>
</dbReference>
<dbReference type="Gene3D" id="1.10.10.10">
    <property type="entry name" value="Winged helix-like DNA-binding domain superfamily/Winged helix DNA-binding domain"/>
    <property type="match status" value="1"/>
</dbReference>
<dbReference type="Proteomes" id="UP000319432">
    <property type="component" value="Chromosome"/>
</dbReference>
<protein>
    <submittedName>
        <fullName evidence="7">DNA-binding response regulator</fullName>
    </submittedName>
</protein>
<dbReference type="Gene3D" id="6.10.250.690">
    <property type="match status" value="1"/>
</dbReference>
<dbReference type="InterPro" id="IPR001867">
    <property type="entry name" value="OmpR/PhoB-type_DNA-bd"/>
</dbReference>
<evidence type="ECO:0000256" key="4">
    <source>
        <dbReference type="ARBA" id="ARBA00023015"/>
    </source>
</evidence>
<keyword evidence="4" id="KW-0805">Transcription regulation</keyword>
<dbReference type="PROSITE" id="PS50110">
    <property type="entry name" value="RESPONSE_REGULATORY"/>
    <property type="match status" value="1"/>
</dbReference>
<reference evidence="7 8" key="1">
    <citation type="submission" date="2018-11" db="EMBL/GenBank/DDBJ databases">
        <title>Phylogenetic determinants of toxin gene distribution in genomes of Brevibacillus laterosporus.</title>
        <authorList>
            <person name="Glare T.R."/>
            <person name="Durrant A."/>
            <person name="Berry C."/>
            <person name="Palma L."/>
            <person name="Ormskirk M."/>
            <person name="Cox M.O."/>
        </authorList>
    </citation>
    <scope>NUCLEOTIDE SEQUENCE [LARGE SCALE GENOMIC DNA]</scope>
    <source>
        <strain evidence="7 8">1821L</strain>
    </source>
</reference>
<accession>A0A502HS56</accession>
<gene>
    <name evidence="7" type="ORF">EEL30_18415</name>
</gene>
<dbReference type="SUPFAM" id="SSF52172">
    <property type="entry name" value="CheY-like"/>
    <property type="match status" value="1"/>
</dbReference>
<evidence type="ECO:0000256" key="3">
    <source>
        <dbReference type="ARBA" id="ARBA00023012"/>
    </source>
</evidence>
<dbReference type="InterPro" id="IPR039420">
    <property type="entry name" value="WalR-like"/>
</dbReference>